<keyword evidence="1" id="KW-0812">Transmembrane</keyword>
<proteinExistence type="predicted"/>
<sequence>MAPKMVQSNTDVLGITLDHIEALQVARGNTNFGIGIIMCHFFCKKASLLIPILIAVLKGTT</sequence>
<evidence type="ECO:0000256" key="1">
    <source>
        <dbReference type="SAM" id="Phobius"/>
    </source>
</evidence>
<protein>
    <submittedName>
        <fullName evidence="2">Uncharacterized protein</fullName>
    </submittedName>
</protein>
<dbReference type="AlphaFoldDB" id="G1WGS7"/>
<dbReference type="EMBL" id="ADLS01000006">
    <property type="protein sequence ID" value="EGX67528.1"/>
    <property type="molecule type" value="Genomic_DNA"/>
</dbReference>
<dbReference type="HOGENOM" id="CLU_2914578_0_0_11"/>
<feature type="transmembrane region" description="Helical" evidence="1">
    <location>
        <begin position="32"/>
        <end position="57"/>
    </location>
</feature>
<organism evidence="2 3">
    <name type="scientific">Collinsella tanakaei YIT 12063</name>
    <dbReference type="NCBI Taxonomy" id="742742"/>
    <lineage>
        <taxon>Bacteria</taxon>
        <taxon>Bacillati</taxon>
        <taxon>Actinomycetota</taxon>
        <taxon>Coriobacteriia</taxon>
        <taxon>Coriobacteriales</taxon>
        <taxon>Coriobacteriaceae</taxon>
        <taxon>Collinsella</taxon>
    </lineage>
</organism>
<evidence type="ECO:0000313" key="3">
    <source>
        <dbReference type="Proteomes" id="UP000004830"/>
    </source>
</evidence>
<dbReference type="STRING" id="742742.HMPREF9452_00540"/>
<gene>
    <name evidence="2" type="ORF">HMPREF9452_00540</name>
</gene>
<dbReference type="Proteomes" id="UP000004830">
    <property type="component" value="Unassembled WGS sequence"/>
</dbReference>
<reference evidence="2 3" key="1">
    <citation type="submission" date="2011-06" db="EMBL/GenBank/DDBJ databases">
        <title>The Genome Sequence of Collinsella tanakaei YIT 12063.</title>
        <authorList>
            <consortium name="The Broad Institute Genome Sequencing Platform"/>
            <person name="Earl A."/>
            <person name="Ward D."/>
            <person name="Feldgarden M."/>
            <person name="Gevers D."/>
            <person name="Morotomi M."/>
            <person name="Young S.K."/>
            <person name="Zeng Q."/>
            <person name="Gargeya S."/>
            <person name="Fitzgerald M."/>
            <person name="Haas B."/>
            <person name="Abouelleil A."/>
            <person name="Alvarado L."/>
            <person name="Arachchi H.M."/>
            <person name="Berlin A."/>
            <person name="Brown A."/>
            <person name="Chapman S.B."/>
            <person name="Chen Z."/>
            <person name="Dunbar C."/>
            <person name="Freedman E."/>
            <person name="Gearin G."/>
            <person name="Gellesch M."/>
            <person name="Goldberg J."/>
            <person name="Griggs A."/>
            <person name="Gujja S."/>
            <person name="Heiman D."/>
            <person name="Howarth C."/>
            <person name="Larson L."/>
            <person name="Lui A."/>
            <person name="MacDonald P.J.P."/>
            <person name="Mehta T."/>
            <person name="Montmayeur A."/>
            <person name="Murphy C."/>
            <person name="Neiman D."/>
            <person name="Pearson M."/>
            <person name="Priest M."/>
            <person name="Roberts A."/>
            <person name="Saif S."/>
            <person name="Shea T."/>
            <person name="Shenoy N."/>
            <person name="Sisk P."/>
            <person name="Stolte C."/>
            <person name="Sykes S."/>
            <person name="Wortman J."/>
            <person name="Nusbaum C."/>
            <person name="Birren B."/>
        </authorList>
    </citation>
    <scope>NUCLEOTIDE SEQUENCE [LARGE SCALE GENOMIC DNA]</scope>
    <source>
        <strain evidence="2 3">YIT 12063</strain>
    </source>
</reference>
<comment type="caution">
    <text evidence="2">The sequence shown here is derived from an EMBL/GenBank/DDBJ whole genome shotgun (WGS) entry which is preliminary data.</text>
</comment>
<name>G1WGS7_9ACTN</name>
<keyword evidence="1" id="KW-0472">Membrane</keyword>
<accession>G1WGS7</accession>
<evidence type="ECO:0000313" key="2">
    <source>
        <dbReference type="EMBL" id="EGX67528.1"/>
    </source>
</evidence>
<keyword evidence="1" id="KW-1133">Transmembrane helix</keyword>
<keyword evidence="3" id="KW-1185">Reference proteome</keyword>